<sequence length="76" mass="8529">MNGIGRVRRQFISGSISPGCLAQAAEKLRLKEVIIHNSQETMREMDLIRPRLVTQHSALLKNFKLPCGASRSAFLH</sequence>
<keyword evidence="7" id="KW-1185">Reference proteome</keyword>
<evidence type="ECO:0000256" key="3">
    <source>
        <dbReference type="ARBA" id="ARBA00022295"/>
    </source>
</evidence>
<dbReference type="Pfam" id="PF16088">
    <property type="entry name" value="BORCS7"/>
    <property type="match status" value="1"/>
</dbReference>
<dbReference type="AlphaFoldDB" id="A0AAE1E9D1"/>
<dbReference type="EMBL" id="JAWDGP010000626">
    <property type="protein sequence ID" value="KAK3798767.1"/>
    <property type="molecule type" value="Genomic_DNA"/>
</dbReference>
<evidence type="ECO:0000313" key="6">
    <source>
        <dbReference type="EMBL" id="KAK3798767.1"/>
    </source>
</evidence>
<dbReference type="InterPro" id="IPR032143">
    <property type="entry name" value="BORCS7"/>
</dbReference>
<comment type="similarity">
    <text evidence="2">Belongs to the BORCS7 family.</text>
</comment>
<comment type="subcellular location">
    <subcellularLocation>
        <location evidence="1">Lysosome membrane</location>
    </subcellularLocation>
</comment>
<comment type="caution">
    <text evidence="6">The sequence shown here is derived from an EMBL/GenBank/DDBJ whole genome shotgun (WGS) entry which is preliminary data.</text>
</comment>
<organism evidence="6 7">
    <name type="scientific">Elysia crispata</name>
    <name type="common">lettuce slug</name>
    <dbReference type="NCBI Taxonomy" id="231223"/>
    <lineage>
        <taxon>Eukaryota</taxon>
        <taxon>Metazoa</taxon>
        <taxon>Spiralia</taxon>
        <taxon>Lophotrochozoa</taxon>
        <taxon>Mollusca</taxon>
        <taxon>Gastropoda</taxon>
        <taxon>Heterobranchia</taxon>
        <taxon>Euthyneura</taxon>
        <taxon>Panpulmonata</taxon>
        <taxon>Sacoglossa</taxon>
        <taxon>Placobranchoidea</taxon>
        <taxon>Plakobranchidae</taxon>
        <taxon>Elysia</taxon>
    </lineage>
</organism>
<gene>
    <name evidence="6" type="ORF">RRG08_018610</name>
</gene>
<evidence type="ECO:0000256" key="5">
    <source>
        <dbReference type="ARBA" id="ARBA00023228"/>
    </source>
</evidence>
<proteinExistence type="inferred from homology"/>
<name>A0AAE1E9D1_9GAST</name>
<keyword evidence="4" id="KW-0472">Membrane</keyword>
<dbReference type="Proteomes" id="UP001283361">
    <property type="component" value="Unassembled WGS sequence"/>
</dbReference>
<evidence type="ECO:0000256" key="2">
    <source>
        <dbReference type="ARBA" id="ARBA00005433"/>
    </source>
</evidence>
<evidence type="ECO:0000256" key="4">
    <source>
        <dbReference type="ARBA" id="ARBA00023136"/>
    </source>
</evidence>
<protein>
    <recommendedName>
        <fullName evidence="3">BLOC-1-related complex subunit 7</fullName>
    </recommendedName>
</protein>
<keyword evidence="5" id="KW-0458">Lysosome</keyword>
<reference evidence="6" key="1">
    <citation type="journal article" date="2023" name="G3 (Bethesda)">
        <title>A reference genome for the long-term kleptoplast-retaining sea slug Elysia crispata morphotype clarki.</title>
        <authorList>
            <person name="Eastman K.E."/>
            <person name="Pendleton A.L."/>
            <person name="Shaikh M.A."/>
            <person name="Suttiyut T."/>
            <person name="Ogas R."/>
            <person name="Tomko P."/>
            <person name="Gavelis G."/>
            <person name="Widhalm J.R."/>
            <person name="Wisecaver J.H."/>
        </authorList>
    </citation>
    <scope>NUCLEOTIDE SEQUENCE</scope>
    <source>
        <strain evidence="6">ECLA1</strain>
    </source>
</reference>
<accession>A0AAE1E9D1</accession>
<evidence type="ECO:0000256" key="1">
    <source>
        <dbReference type="ARBA" id="ARBA00004656"/>
    </source>
</evidence>
<dbReference type="GO" id="GO:0005765">
    <property type="term" value="C:lysosomal membrane"/>
    <property type="evidence" value="ECO:0007669"/>
    <property type="project" value="UniProtKB-SubCell"/>
</dbReference>
<evidence type="ECO:0000313" key="7">
    <source>
        <dbReference type="Proteomes" id="UP001283361"/>
    </source>
</evidence>